<dbReference type="PANTHER" id="PTHR43221">
    <property type="entry name" value="PROTEASE HTPX"/>
    <property type="match status" value="1"/>
</dbReference>
<dbReference type="InterPro" id="IPR001915">
    <property type="entry name" value="Peptidase_M48"/>
</dbReference>
<keyword evidence="9" id="KW-0862">Zinc</keyword>
<keyword evidence="12 13" id="KW-0472">Membrane</keyword>
<evidence type="ECO:0000256" key="6">
    <source>
        <dbReference type="ARBA" id="ARBA00022692"/>
    </source>
</evidence>
<feature type="domain" description="Peptidase M48" evidence="14">
    <location>
        <begin position="68"/>
        <end position="279"/>
    </location>
</feature>
<dbReference type="GO" id="GO:0046872">
    <property type="term" value="F:metal ion binding"/>
    <property type="evidence" value="ECO:0007669"/>
    <property type="project" value="UniProtKB-KW"/>
</dbReference>
<gene>
    <name evidence="15" type="ORF">UFOPK2754_01113</name>
    <name evidence="16" type="ORF">UFOPK3139_00920</name>
    <name evidence="17" type="ORF">UFOPK3543_00183</name>
    <name evidence="18" type="ORF">UFOPK3967_01169</name>
</gene>
<keyword evidence="6 13" id="KW-0812">Transmembrane</keyword>
<evidence type="ECO:0000313" key="17">
    <source>
        <dbReference type="EMBL" id="CAB4890036.1"/>
    </source>
</evidence>
<dbReference type="InterPro" id="IPR050083">
    <property type="entry name" value="HtpX_protease"/>
</dbReference>
<keyword evidence="5" id="KW-0645">Protease</keyword>
<dbReference type="AlphaFoldDB" id="A0A6J6SZM2"/>
<protein>
    <submittedName>
        <fullName evidence="15">Unannotated protein</fullName>
    </submittedName>
</protein>
<dbReference type="GO" id="GO:0006508">
    <property type="term" value="P:proteolysis"/>
    <property type="evidence" value="ECO:0007669"/>
    <property type="project" value="UniProtKB-KW"/>
</dbReference>
<organism evidence="15">
    <name type="scientific">freshwater metagenome</name>
    <dbReference type="NCBI Taxonomy" id="449393"/>
    <lineage>
        <taxon>unclassified sequences</taxon>
        <taxon>metagenomes</taxon>
        <taxon>ecological metagenomes</taxon>
    </lineage>
</organism>
<dbReference type="GO" id="GO:0004222">
    <property type="term" value="F:metalloendopeptidase activity"/>
    <property type="evidence" value="ECO:0007669"/>
    <property type="project" value="InterPro"/>
</dbReference>
<dbReference type="EMBL" id="CAFBMH010000003">
    <property type="protein sequence ID" value="CAB4890036.1"/>
    <property type="molecule type" value="Genomic_DNA"/>
</dbReference>
<dbReference type="CDD" id="cd07336">
    <property type="entry name" value="M48B_HtpX_like"/>
    <property type="match status" value="1"/>
</dbReference>
<name>A0A6J6SZM2_9ZZZZ</name>
<dbReference type="GO" id="GO:0005886">
    <property type="term" value="C:plasma membrane"/>
    <property type="evidence" value="ECO:0007669"/>
    <property type="project" value="UniProtKB-SubCell"/>
</dbReference>
<evidence type="ECO:0000256" key="10">
    <source>
        <dbReference type="ARBA" id="ARBA00022989"/>
    </source>
</evidence>
<keyword evidence="10 13" id="KW-1133">Transmembrane helix</keyword>
<evidence type="ECO:0000256" key="7">
    <source>
        <dbReference type="ARBA" id="ARBA00022723"/>
    </source>
</evidence>
<comment type="subcellular location">
    <subcellularLocation>
        <location evidence="2">Cell membrane</location>
        <topology evidence="2">Multi-pass membrane protein</topology>
    </subcellularLocation>
</comment>
<evidence type="ECO:0000313" key="15">
    <source>
        <dbReference type="EMBL" id="CAB4740264.1"/>
    </source>
</evidence>
<evidence type="ECO:0000313" key="18">
    <source>
        <dbReference type="EMBL" id="CAB4993509.1"/>
    </source>
</evidence>
<proteinExistence type="inferred from homology"/>
<evidence type="ECO:0000256" key="3">
    <source>
        <dbReference type="ARBA" id="ARBA00009779"/>
    </source>
</evidence>
<reference evidence="15" key="1">
    <citation type="submission" date="2020-05" db="EMBL/GenBank/DDBJ databases">
        <authorList>
            <person name="Chiriac C."/>
            <person name="Salcher M."/>
            <person name="Ghai R."/>
            <person name="Kavagutti S V."/>
        </authorList>
    </citation>
    <scope>NUCLEOTIDE SEQUENCE</scope>
</reference>
<accession>A0A6J6SZM2</accession>
<evidence type="ECO:0000256" key="4">
    <source>
        <dbReference type="ARBA" id="ARBA00022475"/>
    </source>
</evidence>
<keyword evidence="8" id="KW-0378">Hydrolase</keyword>
<feature type="transmembrane region" description="Helical" evidence="13">
    <location>
        <begin position="180"/>
        <end position="200"/>
    </location>
</feature>
<evidence type="ECO:0000259" key="14">
    <source>
        <dbReference type="Pfam" id="PF01435"/>
    </source>
</evidence>
<feature type="transmembrane region" description="Helical" evidence="13">
    <location>
        <begin position="32"/>
        <end position="49"/>
    </location>
</feature>
<keyword evidence="4" id="KW-1003">Cell membrane</keyword>
<dbReference type="InterPro" id="IPR022919">
    <property type="entry name" value="Pept_M48_protease_HtpX"/>
</dbReference>
<feature type="transmembrane region" description="Helical" evidence="13">
    <location>
        <begin position="141"/>
        <end position="160"/>
    </location>
</feature>
<dbReference type="EMBL" id="CAFBOS010000059">
    <property type="protein sequence ID" value="CAB4993509.1"/>
    <property type="molecule type" value="Genomic_DNA"/>
</dbReference>
<evidence type="ECO:0000256" key="2">
    <source>
        <dbReference type="ARBA" id="ARBA00004651"/>
    </source>
</evidence>
<dbReference type="Pfam" id="PF01435">
    <property type="entry name" value="Peptidase_M48"/>
    <property type="match status" value="1"/>
</dbReference>
<sequence>MKNYGKTAVLLAALGGLFVVLGGAFLGQGGLYIGLALGLVMVGGSYWFSDKLAIKSAHGVQVDRTQAPDYYRIVDELAQRAGMPMPRLFIAPSDQPNAFATGRNPKHAAICVNQGLLQLMSWDEVRGVLAHELTHIRNRDILTGSIAAAVGMAITFGARMAMWGAMFSGGRDRDRDDNPLVLLATALLAPIAAMIIQMAISRSREFQADAGAARLIGDGEPLARALLRLEAYAGRIPSDVNPSQASNYIVNPLSGRKVTFGNLFSTHPPVEARVARLRQGNWA</sequence>
<evidence type="ECO:0000256" key="8">
    <source>
        <dbReference type="ARBA" id="ARBA00022801"/>
    </source>
</evidence>
<keyword evidence="7" id="KW-0479">Metal-binding</keyword>
<evidence type="ECO:0000256" key="11">
    <source>
        <dbReference type="ARBA" id="ARBA00023049"/>
    </source>
</evidence>
<dbReference type="HAMAP" id="MF_00188">
    <property type="entry name" value="Pept_M48_protease_HtpX"/>
    <property type="match status" value="1"/>
</dbReference>
<evidence type="ECO:0000313" key="16">
    <source>
        <dbReference type="EMBL" id="CAB4824476.1"/>
    </source>
</evidence>
<dbReference type="EMBL" id="CAEZYR010000032">
    <property type="protein sequence ID" value="CAB4740264.1"/>
    <property type="molecule type" value="Genomic_DNA"/>
</dbReference>
<dbReference type="Gene3D" id="3.30.2010.10">
    <property type="entry name" value="Metalloproteases ('zincins'), catalytic domain"/>
    <property type="match status" value="1"/>
</dbReference>
<evidence type="ECO:0000256" key="5">
    <source>
        <dbReference type="ARBA" id="ARBA00022670"/>
    </source>
</evidence>
<evidence type="ECO:0000256" key="12">
    <source>
        <dbReference type="ARBA" id="ARBA00023136"/>
    </source>
</evidence>
<evidence type="ECO:0000256" key="13">
    <source>
        <dbReference type="SAM" id="Phobius"/>
    </source>
</evidence>
<comment type="similarity">
    <text evidence="3">Belongs to the peptidase M48B family.</text>
</comment>
<evidence type="ECO:0000256" key="1">
    <source>
        <dbReference type="ARBA" id="ARBA00001947"/>
    </source>
</evidence>
<dbReference type="PANTHER" id="PTHR43221:SF1">
    <property type="entry name" value="PROTEASE HTPX"/>
    <property type="match status" value="1"/>
</dbReference>
<dbReference type="EMBL" id="CAFABA010000028">
    <property type="protein sequence ID" value="CAB4824476.1"/>
    <property type="molecule type" value="Genomic_DNA"/>
</dbReference>
<evidence type="ECO:0000256" key="9">
    <source>
        <dbReference type="ARBA" id="ARBA00022833"/>
    </source>
</evidence>
<comment type="cofactor">
    <cofactor evidence="1">
        <name>Zn(2+)</name>
        <dbReference type="ChEBI" id="CHEBI:29105"/>
    </cofactor>
</comment>
<keyword evidence="11" id="KW-0482">Metalloprotease</keyword>